<protein>
    <submittedName>
        <fullName evidence="2">Stress responsive A/B Barrel Domain</fullName>
    </submittedName>
</protein>
<dbReference type="AlphaFoldDB" id="A0A1C4ACD1"/>
<dbReference type="Pfam" id="PF07876">
    <property type="entry name" value="Dabb"/>
    <property type="match status" value="1"/>
</dbReference>
<dbReference type="OrthoDB" id="7189263at2"/>
<organism evidence="2 3">
    <name type="scientific">Chitinophaga costaii</name>
    <dbReference type="NCBI Taxonomy" id="1335309"/>
    <lineage>
        <taxon>Bacteria</taxon>
        <taxon>Pseudomonadati</taxon>
        <taxon>Bacteroidota</taxon>
        <taxon>Chitinophagia</taxon>
        <taxon>Chitinophagales</taxon>
        <taxon>Chitinophagaceae</taxon>
        <taxon>Chitinophaga</taxon>
    </lineage>
</organism>
<keyword evidence="3" id="KW-1185">Reference proteome</keyword>
<accession>A0A1C4ACD1</accession>
<sequence>MSQHKFVHLVNFYLKPGLSAADIKLFEETLEGLGAIESLLLYNVGKPARTDRPVIDRSYSYCELAVFADEAGHDVYQVHPLHKAFIEKCKHLWEKVVIFDSETI</sequence>
<dbReference type="RefSeq" id="WP_089709075.1">
    <property type="nucleotide sequence ID" value="NZ_QCYL01000004.1"/>
</dbReference>
<evidence type="ECO:0000313" key="2">
    <source>
        <dbReference type="EMBL" id="SCB92322.1"/>
    </source>
</evidence>
<feature type="domain" description="Stress-response A/B barrel" evidence="1">
    <location>
        <begin position="6"/>
        <end position="101"/>
    </location>
</feature>
<dbReference type="SMART" id="SM00886">
    <property type="entry name" value="Dabb"/>
    <property type="match status" value="1"/>
</dbReference>
<dbReference type="EMBL" id="FMAR01000002">
    <property type="protein sequence ID" value="SCB92322.1"/>
    <property type="molecule type" value="Genomic_DNA"/>
</dbReference>
<dbReference type="InterPro" id="IPR011008">
    <property type="entry name" value="Dimeric_a/b-barrel"/>
</dbReference>
<dbReference type="PROSITE" id="PS51502">
    <property type="entry name" value="S_R_A_B_BARREL"/>
    <property type="match status" value="1"/>
</dbReference>
<evidence type="ECO:0000259" key="1">
    <source>
        <dbReference type="PROSITE" id="PS51502"/>
    </source>
</evidence>
<dbReference type="STRING" id="1335309.GA0116948_10272"/>
<dbReference type="SUPFAM" id="SSF54909">
    <property type="entry name" value="Dimeric alpha+beta barrel"/>
    <property type="match status" value="1"/>
</dbReference>
<dbReference type="Gene3D" id="3.30.70.100">
    <property type="match status" value="1"/>
</dbReference>
<dbReference type="InterPro" id="IPR013097">
    <property type="entry name" value="Dabb"/>
</dbReference>
<gene>
    <name evidence="2" type="ORF">GA0116948_10272</name>
</gene>
<dbReference type="Proteomes" id="UP000242818">
    <property type="component" value="Unassembled WGS sequence"/>
</dbReference>
<name>A0A1C4ACD1_9BACT</name>
<reference evidence="2 3" key="1">
    <citation type="submission" date="2016-08" db="EMBL/GenBank/DDBJ databases">
        <authorList>
            <person name="Seilhamer J.J."/>
        </authorList>
    </citation>
    <scope>NUCLEOTIDE SEQUENCE [LARGE SCALE GENOMIC DNA]</scope>
    <source>
        <strain evidence="2 3">A37T2</strain>
    </source>
</reference>
<evidence type="ECO:0000313" key="3">
    <source>
        <dbReference type="Proteomes" id="UP000242818"/>
    </source>
</evidence>
<proteinExistence type="predicted"/>